<dbReference type="EMBL" id="AFNH02000679">
    <property type="protein sequence ID" value="EZG60247.1"/>
    <property type="molecule type" value="Genomic_DNA"/>
</dbReference>
<dbReference type="GeneID" id="22913264"/>
<evidence type="ECO:0000256" key="3">
    <source>
        <dbReference type="ARBA" id="ARBA00022833"/>
    </source>
</evidence>
<reference evidence="6" key="1">
    <citation type="submission" date="2013-12" db="EMBL/GenBank/DDBJ databases">
        <authorList>
            <person name="Omoto C.K."/>
            <person name="Sibley D."/>
            <person name="Venepally P."/>
            <person name="Hadjithomas M."/>
            <person name="Karamycheva S."/>
            <person name="Brunk B."/>
            <person name="Roos D."/>
            <person name="Caler E."/>
            <person name="Lorenzi H."/>
        </authorList>
    </citation>
    <scope>NUCLEOTIDE SEQUENCE</scope>
</reference>
<accession>A0A023B5H6</accession>
<evidence type="ECO:0000256" key="2">
    <source>
        <dbReference type="ARBA" id="ARBA00022771"/>
    </source>
</evidence>
<feature type="domain" description="CHY-type" evidence="5">
    <location>
        <begin position="2"/>
        <end position="39"/>
    </location>
</feature>
<dbReference type="VEuPathDB" id="CryptoDB:GNI_090900"/>
<organism evidence="6 7">
    <name type="scientific">Gregarina niphandrodes</name>
    <name type="common">Septate eugregarine</name>
    <dbReference type="NCBI Taxonomy" id="110365"/>
    <lineage>
        <taxon>Eukaryota</taxon>
        <taxon>Sar</taxon>
        <taxon>Alveolata</taxon>
        <taxon>Apicomplexa</taxon>
        <taxon>Conoidasida</taxon>
        <taxon>Gregarinasina</taxon>
        <taxon>Eugregarinorida</taxon>
        <taxon>Gregarinidae</taxon>
        <taxon>Gregarina</taxon>
    </lineage>
</organism>
<dbReference type="GO" id="GO:0008270">
    <property type="term" value="F:zinc ion binding"/>
    <property type="evidence" value="ECO:0007669"/>
    <property type="project" value="UniProtKB-KW"/>
</dbReference>
<keyword evidence="2 4" id="KW-0863">Zinc-finger</keyword>
<dbReference type="InterPro" id="IPR008913">
    <property type="entry name" value="Znf_CHY"/>
</dbReference>
<sequence length="39" mass="4552">MVVLTMTECSHYVKHCNIIAPCCYIEYGCRLCHDETEDQ</sequence>
<dbReference type="PROSITE" id="PS51266">
    <property type="entry name" value="ZF_CHY"/>
    <property type="match status" value="1"/>
</dbReference>
<evidence type="ECO:0000256" key="4">
    <source>
        <dbReference type="PROSITE-ProRule" id="PRU00601"/>
    </source>
</evidence>
<evidence type="ECO:0000259" key="5">
    <source>
        <dbReference type="PROSITE" id="PS51266"/>
    </source>
</evidence>
<keyword evidence="3" id="KW-0862">Zinc</keyword>
<dbReference type="SUPFAM" id="SSF161219">
    <property type="entry name" value="CHY zinc finger-like"/>
    <property type="match status" value="1"/>
</dbReference>
<evidence type="ECO:0000256" key="1">
    <source>
        <dbReference type="ARBA" id="ARBA00022723"/>
    </source>
</evidence>
<dbReference type="Proteomes" id="UP000019763">
    <property type="component" value="Unassembled WGS sequence"/>
</dbReference>
<gene>
    <name evidence="6" type="ORF">GNI_090900</name>
</gene>
<dbReference type="AlphaFoldDB" id="A0A023B5H6"/>
<dbReference type="InterPro" id="IPR037274">
    <property type="entry name" value="Znf_CHY_sf"/>
</dbReference>
<dbReference type="OrthoDB" id="411372at2759"/>
<keyword evidence="7" id="KW-1185">Reference proteome</keyword>
<name>A0A023B5H6_GRENI</name>
<protein>
    <submittedName>
        <fullName evidence="6">CHY zinc finger protein</fullName>
    </submittedName>
</protein>
<evidence type="ECO:0000313" key="6">
    <source>
        <dbReference type="EMBL" id="EZG60247.1"/>
    </source>
</evidence>
<comment type="caution">
    <text evidence="6">The sequence shown here is derived from an EMBL/GenBank/DDBJ whole genome shotgun (WGS) entry which is preliminary data.</text>
</comment>
<proteinExistence type="predicted"/>
<evidence type="ECO:0000313" key="7">
    <source>
        <dbReference type="Proteomes" id="UP000019763"/>
    </source>
</evidence>
<dbReference type="RefSeq" id="XP_011130850.1">
    <property type="nucleotide sequence ID" value="XM_011132548.1"/>
</dbReference>
<keyword evidence="1" id="KW-0479">Metal-binding</keyword>